<organism evidence="2 3">
    <name type="scientific">Cupriavidus oxalaticus</name>
    <dbReference type="NCBI Taxonomy" id="96344"/>
    <lineage>
        <taxon>Bacteria</taxon>
        <taxon>Pseudomonadati</taxon>
        <taxon>Pseudomonadota</taxon>
        <taxon>Betaproteobacteria</taxon>
        <taxon>Burkholderiales</taxon>
        <taxon>Burkholderiaceae</taxon>
        <taxon>Cupriavidus</taxon>
    </lineage>
</organism>
<evidence type="ECO:0000313" key="3">
    <source>
        <dbReference type="Proteomes" id="UP000325743"/>
    </source>
</evidence>
<dbReference type="Proteomes" id="UP000325743">
    <property type="component" value="Plasmid unnamed1"/>
</dbReference>
<keyword evidence="1" id="KW-0472">Membrane</keyword>
<sequence>MRKGRGDEDLKDYYEEGGWKFPTDERRQRDKRTEAALTIITSMGLLSVFFALFAGWRGATLGAIVGALWGAYRLWTGET</sequence>
<keyword evidence="1" id="KW-1133">Transmembrane helix</keyword>
<keyword evidence="2" id="KW-0614">Plasmid</keyword>
<gene>
    <name evidence="2" type="ORF">D2917_31435</name>
</gene>
<feature type="transmembrane region" description="Helical" evidence="1">
    <location>
        <begin position="35"/>
        <end position="53"/>
    </location>
</feature>
<name>A0A5P3VT00_9BURK</name>
<evidence type="ECO:0000313" key="2">
    <source>
        <dbReference type="EMBL" id="QEZ49095.1"/>
    </source>
</evidence>
<protein>
    <submittedName>
        <fullName evidence="2">Uncharacterized protein</fullName>
    </submittedName>
</protein>
<reference evidence="2 3" key="1">
    <citation type="submission" date="2018-09" db="EMBL/GenBank/DDBJ databases">
        <title>Complete genome sequence of Cupriavidus oxalaticus T2, a bacterium capable of phenol tolerance and degradation.</title>
        <authorList>
            <person name="Yan J."/>
        </authorList>
    </citation>
    <scope>NUCLEOTIDE SEQUENCE [LARGE SCALE GENOMIC DNA]</scope>
    <source>
        <strain evidence="2 3">T2</strain>
        <plasmid evidence="2 3">unnamed1</plasmid>
    </source>
</reference>
<accession>A0A5P3VT00</accession>
<dbReference type="AlphaFoldDB" id="A0A5P3VT00"/>
<dbReference type="EMBL" id="CP032520">
    <property type="protein sequence ID" value="QEZ49095.1"/>
    <property type="molecule type" value="Genomic_DNA"/>
</dbReference>
<geneLocation type="plasmid" evidence="2">
    <name>unnamed1</name>
</geneLocation>
<proteinExistence type="predicted"/>
<evidence type="ECO:0000256" key="1">
    <source>
        <dbReference type="SAM" id="Phobius"/>
    </source>
</evidence>
<keyword evidence="1" id="KW-0812">Transmembrane</keyword>